<feature type="binding site" evidence="9">
    <location>
        <begin position="118"/>
        <end position="120"/>
    </location>
    <ligand>
        <name>substrate</name>
    </ligand>
</feature>
<reference evidence="11 12" key="1">
    <citation type="submission" date="2018-12" db="EMBL/GenBank/DDBJ databases">
        <title>Rubrispira sanarue gen. nov., sp., nov., a member of the order Silvanigrellales, isolated from a brackish lake in Hamamatsu Japan.</title>
        <authorList>
            <person name="Maejima Y."/>
            <person name="Iino T."/>
            <person name="Muraguchi Y."/>
            <person name="Fukuda K."/>
            <person name="Nojiri H."/>
            <person name="Ohkuma M."/>
            <person name="Moriuchi R."/>
            <person name="Dohra H."/>
            <person name="Kimbara K."/>
            <person name="Shintani M."/>
        </authorList>
    </citation>
    <scope>NUCLEOTIDE SEQUENCE [LARGE SCALE GENOMIC DNA]</scope>
    <source>
        <strain evidence="11 12">RF1110005</strain>
    </source>
</reference>
<feature type="binding site" evidence="9">
    <location>
        <position position="170"/>
    </location>
    <ligand>
        <name>Zn(2+)</name>
        <dbReference type="ChEBI" id="CHEBI:29105"/>
    </ligand>
</feature>
<dbReference type="GO" id="GO:0097367">
    <property type="term" value="F:carbohydrate derivative binding"/>
    <property type="evidence" value="ECO:0007669"/>
    <property type="project" value="InterPro"/>
</dbReference>
<name>A0A4P2VMB3_FLUSA</name>
<feature type="binding site" evidence="9">
    <location>
        <position position="170"/>
    </location>
    <ligand>
        <name>substrate</name>
    </ligand>
</feature>
<feature type="binding site" evidence="9">
    <location>
        <position position="63"/>
    </location>
    <ligand>
        <name>substrate</name>
    </ligand>
</feature>
<organism evidence="11 12">
    <name type="scientific">Fluviispira sanaruensis</name>
    <dbReference type="NCBI Taxonomy" id="2493639"/>
    <lineage>
        <taxon>Bacteria</taxon>
        <taxon>Pseudomonadati</taxon>
        <taxon>Bdellovibrionota</taxon>
        <taxon>Oligoflexia</taxon>
        <taxon>Silvanigrellales</taxon>
        <taxon>Silvanigrellaceae</taxon>
        <taxon>Fluviispira</taxon>
    </lineage>
</organism>
<dbReference type="UniPathway" id="UPA00041">
    <property type="reaction ID" value="UER00436"/>
</dbReference>
<dbReference type="EC" id="5.3.1.28" evidence="9"/>
<dbReference type="GO" id="GO:0005737">
    <property type="term" value="C:cytoplasm"/>
    <property type="evidence" value="ECO:0007669"/>
    <property type="project" value="UniProtKB-SubCell"/>
</dbReference>
<feature type="binding site" evidence="9">
    <location>
        <begin position="92"/>
        <end position="93"/>
    </location>
    <ligand>
        <name>substrate</name>
    </ligand>
</feature>
<feature type="binding site" evidence="9">
    <location>
        <position position="123"/>
    </location>
    <ligand>
        <name>substrate</name>
    </ligand>
</feature>
<dbReference type="Gene3D" id="3.40.50.10490">
    <property type="entry name" value="Glucose-6-phosphate isomerase like protein, domain 1"/>
    <property type="match status" value="1"/>
</dbReference>
<sequence>MTIEIISGLIKKSIETKLSINREIKLNILKSIDLIVTAFENKNKLIICGNGGSAADSQHIAAEFVSKFLIDRKALFALALNCNTSSLTAISNDYNYDYSYSRQVEAFGTKNDILWGISTSGNSKNVLNAVEVAKSKGMSIIGMTGNQGGKLAALCDIAIRVPSDHTPNIQECHIMIAHIICEIVEARLFK</sequence>
<dbReference type="GO" id="GO:2001061">
    <property type="term" value="P:D-glycero-D-manno-heptose 7-phosphate biosynthetic process"/>
    <property type="evidence" value="ECO:0007669"/>
    <property type="project" value="UniProtKB-UniPathway"/>
</dbReference>
<dbReference type="GO" id="GO:0008968">
    <property type="term" value="F:D-sedoheptulose 7-phosphate isomerase activity"/>
    <property type="evidence" value="ECO:0007669"/>
    <property type="project" value="UniProtKB-UniRule"/>
</dbReference>
<dbReference type="InterPro" id="IPR046348">
    <property type="entry name" value="SIS_dom_sf"/>
</dbReference>
<dbReference type="SUPFAM" id="SSF53697">
    <property type="entry name" value="SIS domain"/>
    <property type="match status" value="1"/>
</dbReference>
<dbReference type="HAMAP" id="MF_00067">
    <property type="entry name" value="GmhA"/>
    <property type="match status" value="1"/>
</dbReference>
<dbReference type="AlphaFoldDB" id="A0A4P2VMB3"/>
<evidence type="ECO:0000256" key="5">
    <source>
        <dbReference type="ARBA" id="ARBA00022723"/>
    </source>
</evidence>
<evidence type="ECO:0000256" key="8">
    <source>
        <dbReference type="ARBA" id="ARBA00023277"/>
    </source>
</evidence>
<evidence type="ECO:0000313" key="12">
    <source>
        <dbReference type="Proteomes" id="UP000291236"/>
    </source>
</evidence>
<dbReference type="GO" id="GO:0008270">
    <property type="term" value="F:zinc ion binding"/>
    <property type="evidence" value="ECO:0007669"/>
    <property type="project" value="UniProtKB-UniRule"/>
</dbReference>
<comment type="subcellular location">
    <subcellularLocation>
        <location evidence="2 9">Cytoplasm</location>
    </subcellularLocation>
</comment>
<dbReference type="KEGG" id="sbf:JCM31447_25480"/>
<dbReference type="Pfam" id="PF13580">
    <property type="entry name" value="SIS_2"/>
    <property type="match status" value="1"/>
</dbReference>
<dbReference type="PANTHER" id="PTHR30390:SF6">
    <property type="entry name" value="DNAA INITIATOR-ASSOCIATING PROTEIN DIAA"/>
    <property type="match status" value="1"/>
</dbReference>
<feature type="binding site" evidence="9">
    <location>
        <position position="178"/>
    </location>
    <ligand>
        <name>Zn(2+)</name>
        <dbReference type="ChEBI" id="CHEBI:29105"/>
    </ligand>
</feature>
<dbReference type="PANTHER" id="PTHR30390">
    <property type="entry name" value="SEDOHEPTULOSE 7-PHOSPHATE ISOMERASE / DNAA INITIATOR-ASSOCIATING FACTOR FOR REPLICATION INITIATION"/>
    <property type="match status" value="1"/>
</dbReference>
<proteinExistence type="inferred from homology"/>
<dbReference type="InterPro" id="IPR050099">
    <property type="entry name" value="SIS_GmhA/DiaA_subfam"/>
</dbReference>
<comment type="miscellaneous">
    <text evidence="9">The reaction produces a racemic mixture of D-glycero-alpha-D-manno-heptose 7-phosphate and D-glycero-beta-D-manno-heptose 7-phosphate.</text>
</comment>
<keyword evidence="8 9" id="KW-0119">Carbohydrate metabolism</keyword>
<dbReference type="OrthoDB" id="9810929at2"/>
<dbReference type="InterPro" id="IPR035461">
    <property type="entry name" value="GmhA/DiaA"/>
</dbReference>
<feature type="binding site" evidence="9">
    <location>
        <position position="63"/>
    </location>
    <ligand>
        <name>Zn(2+)</name>
        <dbReference type="ChEBI" id="CHEBI:29105"/>
    </ligand>
</feature>
<dbReference type="CDD" id="cd05006">
    <property type="entry name" value="SIS_GmhA"/>
    <property type="match status" value="1"/>
</dbReference>
<dbReference type="InterPro" id="IPR001347">
    <property type="entry name" value="SIS_dom"/>
</dbReference>
<feature type="binding site" evidence="9">
    <location>
        <begin position="50"/>
        <end position="52"/>
    </location>
    <ligand>
        <name>substrate</name>
    </ligand>
</feature>
<gene>
    <name evidence="9" type="primary">gmhA</name>
    <name evidence="11" type="ORF">JCM31447_25480</name>
</gene>
<comment type="pathway">
    <text evidence="9">Carbohydrate biosynthesis; D-glycero-D-manno-heptose 7-phosphate biosynthesis; D-glycero-alpha-D-manno-heptose 7-phosphate and D-glycero-beta-D-manno-heptose 7-phosphate from sedoheptulose 7-phosphate: step 1/1.</text>
</comment>
<dbReference type="EMBL" id="AP019368">
    <property type="protein sequence ID" value="BBH54091.1"/>
    <property type="molecule type" value="Genomic_DNA"/>
</dbReference>
<accession>A0A4P2VMB3</accession>
<evidence type="ECO:0000256" key="9">
    <source>
        <dbReference type="HAMAP-Rule" id="MF_00067"/>
    </source>
</evidence>
<feature type="domain" description="SIS" evidence="10">
    <location>
        <begin position="35"/>
        <end position="190"/>
    </location>
</feature>
<evidence type="ECO:0000256" key="1">
    <source>
        <dbReference type="ARBA" id="ARBA00000348"/>
    </source>
</evidence>
<keyword evidence="5 9" id="KW-0479">Metal-binding</keyword>
<feature type="binding site" evidence="9">
    <location>
        <position position="59"/>
    </location>
    <ligand>
        <name>Zn(2+)</name>
        <dbReference type="ChEBI" id="CHEBI:29105"/>
    </ligand>
</feature>
<comment type="catalytic activity">
    <reaction evidence="1 9">
        <text>2 D-sedoheptulose 7-phosphate = D-glycero-alpha-D-manno-heptose 7-phosphate + D-glycero-beta-D-manno-heptose 7-phosphate</text>
        <dbReference type="Rhea" id="RHEA:27489"/>
        <dbReference type="ChEBI" id="CHEBI:57483"/>
        <dbReference type="ChEBI" id="CHEBI:60203"/>
        <dbReference type="ChEBI" id="CHEBI:60204"/>
        <dbReference type="EC" id="5.3.1.28"/>
    </reaction>
</comment>
<comment type="function">
    <text evidence="9">Catalyzes the isomerization of sedoheptulose 7-phosphate in D-glycero-D-manno-heptose 7-phosphate.</text>
</comment>
<protein>
    <recommendedName>
        <fullName evidence="9">Phosphoheptose isomerase</fullName>
        <ecNumber evidence="9">5.3.1.28</ecNumber>
    </recommendedName>
    <alternativeName>
        <fullName evidence="9">Sedoheptulose 7-phosphate isomerase</fullName>
    </alternativeName>
</protein>
<keyword evidence="12" id="KW-1185">Reference proteome</keyword>
<evidence type="ECO:0000256" key="4">
    <source>
        <dbReference type="ARBA" id="ARBA00022490"/>
    </source>
</evidence>
<dbReference type="Proteomes" id="UP000291236">
    <property type="component" value="Chromosome"/>
</dbReference>
<dbReference type="PROSITE" id="PS51464">
    <property type="entry name" value="SIS"/>
    <property type="match status" value="1"/>
</dbReference>
<dbReference type="NCBIfam" id="TIGR00441">
    <property type="entry name" value="gmhA"/>
    <property type="match status" value="1"/>
</dbReference>
<dbReference type="GO" id="GO:0005975">
    <property type="term" value="P:carbohydrate metabolic process"/>
    <property type="evidence" value="ECO:0007669"/>
    <property type="project" value="UniProtKB-UniRule"/>
</dbReference>
<comment type="similarity">
    <text evidence="3 9">Belongs to the SIS family. GmhA subfamily.</text>
</comment>
<evidence type="ECO:0000259" key="10">
    <source>
        <dbReference type="PROSITE" id="PS51464"/>
    </source>
</evidence>
<keyword evidence="4 9" id="KW-0963">Cytoplasm</keyword>
<dbReference type="InterPro" id="IPR004515">
    <property type="entry name" value="Phosphoheptose_Isoase"/>
</dbReference>
<evidence type="ECO:0000256" key="2">
    <source>
        <dbReference type="ARBA" id="ARBA00004496"/>
    </source>
</evidence>
<comment type="cofactor">
    <cofactor evidence="9">
        <name>Zn(2+)</name>
        <dbReference type="ChEBI" id="CHEBI:29105"/>
    </cofactor>
    <text evidence="9">Binds 1 zinc ion per subunit.</text>
</comment>
<evidence type="ECO:0000256" key="3">
    <source>
        <dbReference type="ARBA" id="ARBA00009894"/>
    </source>
</evidence>
<keyword evidence="7 9" id="KW-0413">Isomerase</keyword>
<keyword evidence="6 9" id="KW-0862">Zinc</keyword>
<evidence type="ECO:0000256" key="6">
    <source>
        <dbReference type="ARBA" id="ARBA00022833"/>
    </source>
</evidence>
<evidence type="ECO:0000256" key="7">
    <source>
        <dbReference type="ARBA" id="ARBA00023235"/>
    </source>
</evidence>
<evidence type="ECO:0000313" key="11">
    <source>
        <dbReference type="EMBL" id="BBH54091.1"/>
    </source>
</evidence>